<dbReference type="Proteomes" id="UP000178912">
    <property type="component" value="Unassembled WGS sequence"/>
</dbReference>
<proteinExistence type="predicted"/>
<keyword evidence="2" id="KW-1185">Reference proteome</keyword>
<evidence type="ECO:0000313" key="2">
    <source>
        <dbReference type="Proteomes" id="UP000178912"/>
    </source>
</evidence>
<protein>
    <submittedName>
        <fullName evidence="1">Uncharacterized protein</fullName>
    </submittedName>
</protein>
<reference evidence="2" key="1">
    <citation type="submission" date="2016-03" db="EMBL/GenBank/DDBJ databases">
        <authorList>
            <person name="Guldener U."/>
        </authorList>
    </citation>
    <scope>NUCLEOTIDE SEQUENCE [LARGE SCALE GENOMIC DNA]</scope>
    <source>
        <strain evidence="2">04CH-RAC-A.6.1</strain>
    </source>
</reference>
<dbReference type="EMBL" id="FJUX01000085">
    <property type="protein sequence ID" value="CZT06489.1"/>
    <property type="molecule type" value="Genomic_DNA"/>
</dbReference>
<accession>A0A1E1LA28</accession>
<evidence type="ECO:0000313" key="1">
    <source>
        <dbReference type="EMBL" id="CZT06489.1"/>
    </source>
</evidence>
<gene>
    <name evidence="1" type="ORF">RAG0_12196</name>
</gene>
<dbReference type="AlphaFoldDB" id="A0A1E1LA28"/>
<organism evidence="1 2">
    <name type="scientific">Rhynchosporium agropyri</name>
    <dbReference type="NCBI Taxonomy" id="914238"/>
    <lineage>
        <taxon>Eukaryota</taxon>
        <taxon>Fungi</taxon>
        <taxon>Dikarya</taxon>
        <taxon>Ascomycota</taxon>
        <taxon>Pezizomycotina</taxon>
        <taxon>Leotiomycetes</taxon>
        <taxon>Helotiales</taxon>
        <taxon>Ploettnerulaceae</taxon>
        <taxon>Rhynchosporium</taxon>
    </lineage>
</organism>
<sequence length="140" mass="15667">MAFFASSAIASPVEQAISVKRHGEVRGRWDIEFPPSDSNCVVRNKCCYFDHAACIRQRGRLNNYIEHSCDHTDKYHAYCSKNVQSICGTADCCRTDVGHGRNCPPHFVTERSEVLSIEQAIAKPEPESEPVEPIDAKPVM</sequence>
<name>A0A1E1LA28_9HELO</name>